<evidence type="ECO:0000259" key="7">
    <source>
        <dbReference type="Pfam" id="PF01292"/>
    </source>
</evidence>
<evidence type="ECO:0000256" key="5">
    <source>
        <dbReference type="ARBA" id="ARBA00023136"/>
    </source>
</evidence>
<evidence type="ECO:0000256" key="4">
    <source>
        <dbReference type="ARBA" id="ARBA00022989"/>
    </source>
</evidence>
<dbReference type="AlphaFoldDB" id="A0A2A2M8R3"/>
<feature type="transmembrane region" description="Helical" evidence="6">
    <location>
        <begin position="167"/>
        <end position="187"/>
    </location>
</feature>
<evidence type="ECO:0000256" key="2">
    <source>
        <dbReference type="ARBA" id="ARBA00022475"/>
    </source>
</evidence>
<name>A0A2A2M8R3_9GAMM</name>
<dbReference type="SUPFAM" id="SSF81342">
    <property type="entry name" value="Transmembrane di-heme cytochromes"/>
    <property type="match status" value="1"/>
</dbReference>
<keyword evidence="9" id="KW-1185">Reference proteome</keyword>
<dbReference type="InterPro" id="IPR011577">
    <property type="entry name" value="Cyt_b561_bac/Ni-Hgenase"/>
</dbReference>
<accession>A0A2A2M8R3</accession>
<dbReference type="GO" id="GO:0022904">
    <property type="term" value="P:respiratory electron transport chain"/>
    <property type="evidence" value="ECO:0007669"/>
    <property type="project" value="InterPro"/>
</dbReference>
<evidence type="ECO:0000313" key="9">
    <source>
        <dbReference type="Proteomes" id="UP000218796"/>
    </source>
</evidence>
<proteinExistence type="predicted"/>
<evidence type="ECO:0000256" key="3">
    <source>
        <dbReference type="ARBA" id="ARBA00022692"/>
    </source>
</evidence>
<keyword evidence="4 6" id="KW-1133">Transmembrane helix</keyword>
<protein>
    <recommendedName>
        <fullName evidence="7">Cytochrome b561 bacterial/Ni-hydrogenase domain-containing protein</fullName>
    </recommendedName>
</protein>
<dbReference type="InterPro" id="IPR016174">
    <property type="entry name" value="Di-haem_cyt_TM"/>
</dbReference>
<feature type="transmembrane region" description="Helical" evidence="6">
    <location>
        <begin position="121"/>
        <end position="147"/>
    </location>
</feature>
<dbReference type="Proteomes" id="UP000218796">
    <property type="component" value="Unassembled WGS sequence"/>
</dbReference>
<dbReference type="GeneID" id="69638539"/>
<dbReference type="Gene3D" id="1.20.950.20">
    <property type="entry name" value="Transmembrane di-heme cytochromes, Chain C"/>
    <property type="match status" value="1"/>
</dbReference>
<dbReference type="OrthoDB" id="6588368at2"/>
<evidence type="ECO:0000256" key="1">
    <source>
        <dbReference type="ARBA" id="ARBA00004651"/>
    </source>
</evidence>
<sequence>MSISTLIGSFWHFLGLYQKFFLRCLHIAIAILVITQILNSNGMGFTPTQQVRSDLLTEFFTWMHIAIGIALLCLCVALVVYCLATRGFRYFYPYLWGDFTQIRRDLKTITRFKLPESEPRGLATCVQGLGLGALSLVVISGFTWFVLWRLNSAWAVDMKDIHKSLTGLIEFYIVAHGSMGILHFIMWRFGKQ</sequence>
<comment type="subcellular location">
    <subcellularLocation>
        <location evidence="1">Cell membrane</location>
        <topology evidence="1">Multi-pass membrane protein</topology>
    </subcellularLocation>
</comment>
<feature type="transmembrane region" description="Helical" evidence="6">
    <location>
        <begin position="59"/>
        <end position="84"/>
    </location>
</feature>
<reference evidence="8 9" key="1">
    <citation type="submission" date="2017-08" db="EMBL/GenBank/DDBJ databases">
        <title>Draft Genome Sequence of Hafnia alvei CITHA-6 Isolated from Raw Bovine Milk.</title>
        <authorList>
            <person name="Culligan E.P."/>
            <person name="Mcsweeney A."/>
            <person name="O'Doherty C."/>
            <person name="Gleeson E."/>
            <person name="O'Riordan D."/>
            <person name="Sleator R.D."/>
        </authorList>
    </citation>
    <scope>NUCLEOTIDE SEQUENCE [LARGE SCALE GENOMIC DNA]</scope>
    <source>
        <strain evidence="8 9">CITHA-6</strain>
    </source>
</reference>
<keyword evidence="3 6" id="KW-0812">Transmembrane</keyword>
<evidence type="ECO:0000313" key="8">
    <source>
        <dbReference type="EMBL" id="PAV94746.1"/>
    </source>
</evidence>
<feature type="transmembrane region" description="Helical" evidence="6">
    <location>
        <begin position="20"/>
        <end position="39"/>
    </location>
</feature>
<organism evidence="8 9">
    <name type="scientific">Hafnia paralvei</name>
    <dbReference type="NCBI Taxonomy" id="546367"/>
    <lineage>
        <taxon>Bacteria</taxon>
        <taxon>Pseudomonadati</taxon>
        <taxon>Pseudomonadota</taxon>
        <taxon>Gammaproteobacteria</taxon>
        <taxon>Enterobacterales</taxon>
        <taxon>Hafniaceae</taxon>
        <taxon>Hafnia</taxon>
    </lineage>
</organism>
<keyword evidence="5 6" id="KW-0472">Membrane</keyword>
<dbReference type="Pfam" id="PF01292">
    <property type="entry name" value="Ni_hydr_CYTB"/>
    <property type="match status" value="1"/>
</dbReference>
<gene>
    <name evidence="8" type="ORF">CJD50_19835</name>
</gene>
<evidence type="ECO:0000256" key="6">
    <source>
        <dbReference type="SAM" id="Phobius"/>
    </source>
</evidence>
<dbReference type="GO" id="GO:0009055">
    <property type="term" value="F:electron transfer activity"/>
    <property type="evidence" value="ECO:0007669"/>
    <property type="project" value="InterPro"/>
</dbReference>
<dbReference type="RefSeq" id="WP_039186878.1">
    <property type="nucleotide sequence ID" value="NZ_CAUFSP010000001.1"/>
</dbReference>
<comment type="caution">
    <text evidence="8">The sequence shown here is derived from an EMBL/GenBank/DDBJ whole genome shotgun (WGS) entry which is preliminary data.</text>
</comment>
<dbReference type="GO" id="GO:0005886">
    <property type="term" value="C:plasma membrane"/>
    <property type="evidence" value="ECO:0007669"/>
    <property type="project" value="UniProtKB-SubCell"/>
</dbReference>
<dbReference type="EMBL" id="NQMS01000011">
    <property type="protein sequence ID" value="PAV94746.1"/>
    <property type="molecule type" value="Genomic_DNA"/>
</dbReference>
<keyword evidence="2" id="KW-1003">Cell membrane</keyword>
<feature type="domain" description="Cytochrome b561 bacterial/Ni-hydrogenase" evidence="7">
    <location>
        <begin position="20"/>
        <end position="187"/>
    </location>
</feature>